<sequence length="137" mass="15530">MQRSLATQREKTLWTNSGIYSSIAKFNEASISSASFSAFISSNFEAIAKPEATTTHISKSQQRPHKNHHTTVQRKSEKKNKEPDYITAFSKELNRAKANYNERFPFSELPLGYLHYALTNVPPQSNPLPGSVEHDYL</sequence>
<evidence type="ECO:0000313" key="4">
    <source>
        <dbReference type="Proteomes" id="UP000274756"/>
    </source>
</evidence>
<dbReference type="AlphaFoldDB" id="A0A158Q580"/>
<evidence type="ECO:0000256" key="1">
    <source>
        <dbReference type="SAM" id="MobiDB-lite"/>
    </source>
</evidence>
<name>A0A158Q580_DRAME</name>
<feature type="region of interest" description="Disordered" evidence="1">
    <location>
        <begin position="51"/>
        <end position="84"/>
    </location>
</feature>
<dbReference type="WBParaSite" id="DME_0000671901-mRNA-1">
    <property type="protein sequence ID" value="DME_0000671901-mRNA-1"/>
    <property type="gene ID" value="DME_0000671901"/>
</dbReference>
<dbReference type="Proteomes" id="UP000274756">
    <property type="component" value="Unassembled WGS sequence"/>
</dbReference>
<dbReference type="EMBL" id="UYYG01001189">
    <property type="protein sequence ID" value="VDN59772.1"/>
    <property type="molecule type" value="Genomic_DNA"/>
</dbReference>
<feature type="compositionally biased region" description="Basic residues" evidence="1">
    <location>
        <begin position="62"/>
        <end position="78"/>
    </location>
</feature>
<keyword evidence="4" id="KW-1185">Reference proteome</keyword>
<reference evidence="2 4" key="2">
    <citation type="submission" date="2018-11" db="EMBL/GenBank/DDBJ databases">
        <authorList>
            <consortium name="Pathogen Informatics"/>
        </authorList>
    </citation>
    <scope>NUCLEOTIDE SEQUENCE [LARGE SCALE GENOMIC DNA]</scope>
</reference>
<reference evidence="5" key="1">
    <citation type="submission" date="2016-04" db="UniProtKB">
        <authorList>
            <consortium name="WormBaseParasite"/>
        </authorList>
    </citation>
    <scope>IDENTIFICATION</scope>
</reference>
<evidence type="ECO:0000313" key="5">
    <source>
        <dbReference type="WBParaSite" id="DME_0000671901-mRNA-1"/>
    </source>
</evidence>
<evidence type="ECO:0000313" key="3">
    <source>
        <dbReference type="Proteomes" id="UP000038040"/>
    </source>
</evidence>
<accession>A0A158Q580</accession>
<gene>
    <name evidence="2" type="ORF">DME_LOCUS9745</name>
</gene>
<evidence type="ECO:0000313" key="2">
    <source>
        <dbReference type="EMBL" id="VDN59772.1"/>
    </source>
</evidence>
<feature type="compositionally biased region" description="Polar residues" evidence="1">
    <location>
        <begin position="52"/>
        <end position="61"/>
    </location>
</feature>
<proteinExistence type="predicted"/>
<dbReference type="Proteomes" id="UP000038040">
    <property type="component" value="Unplaced"/>
</dbReference>
<organism evidence="3 5">
    <name type="scientific">Dracunculus medinensis</name>
    <name type="common">Guinea worm</name>
    <dbReference type="NCBI Taxonomy" id="318479"/>
    <lineage>
        <taxon>Eukaryota</taxon>
        <taxon>Metazoa</taxon>
        <taxon>Ecdysozoa</taxon>
        <taxon>Nematoda</taxon>
        <taxon>Chromadorea</taxon>
        <taxon>Rhabditida</taxon>
        <taxon>Spirurina</taxon>
        <taxon>Dracunculoidea</taxon>
        <taxon>Dracunculidae</taxon>
        <taxon>Dracunculus</taxon>
    </lineage>
</organism>
<protein>
    <submittedName>
        <fullName evidence="5">Homeobox domain-containing protein</fullName>
    </submittedName>
</protein>